<comment type="similarity">
    <text evidence="2 5">Belongs to the CDP-alcohol phosphatidyltransferase class-I family.</text>
</comment>
<evidence type="ECO:0000256" key="7">
    <source>
        <dbReference type="SAM" id="SignalP"/>
    </source>
</evidence>
<dbReference type="GO" id="GO:0016780">
    <property type="term" value="F:phosphotransferase activity, for other substituted phosphate groups"/>
    <property type="evidence" value="ECO:0007669"/>
    <property type="project" value="InterPro"/>
</dbReference>
<comment type="subcellular location">
    <subcellularLocation>
        <location evidence="1">Membrane</location>
    </subcellularLocation>
</comment>
<keyword evidence="9" id="KW-1185">Reference proteome</keyword>
<sequence>MCGLCMVLINFATLLYYDPTYLAEKGGATGPPRWIYFTLVSHEPIVDGSFDAIDGKQARRTGMAGPLGEMFDHGCDALNTTLEVVLCCQALNLGRSWWTVASQIATLANFYLTTWEEYHTEDVPQVAKYIPNEGLNVAFMWVGAVGMAFNIITSYINVFKARITEGQNPFSPLLGLTPFPISVALQLFWLSSPDVSRSAIINSPLFIPFLCAWGLQFAHQVGALDANMPLLFNRPPLIQHSPHNMGVVVYLTLAISVYSYARFCTLVINDITDYLGIACFTVRKRDTVGVWRRAASVDKAMNTKKQ</sequence>
<dbReference type="PROSITE" id="PS00379">
    <property type="entry name" value="CDP_ALCOHOL_P_TRANSF"/>
    <property type="match status" value="1"/>
</dbReference>
<feature type="transmembrane region" description="Helical" evidence="6">
    <location>
        <begin position="170"/>
        <end position="190"/>
    </location>
</feature>
<protein>
    <submittedName>
        <fullName evidence="8">Uncharacterized protein</fullName>
    </submittedName>
</protein>
<keyword evidence="6" id="KW-1133">Transmembrane helix</keyword>
<evidence type="ECO:0000256" key="4">
    <source>
        <dbReference type="ARBA" id="ARBA00023136"/>
    </source>
</evidence>
<feature type="transmembrane region" description="Helical" evidence="6">
    <location>
        <begin position="138"/>
        <end position="158"/>
    </location>
</feature>
<dbReference type="Proteomes" id="UP000309038">
    <property type="component" value="Unassembled WGS sequence"/>
</dbReference>
<dbReference type="InterPro" id="IPR014472">
    <property type="entry name" value="CHOPT"/>
</dbReference>
<evidence type="ECO:0000313" key="8">
    <source>
        <dbReference type="EMBL" id="THH01376.1"/>
    </source>
</evidence>
<evidence type="ECO:0000256" key="6">
    <source>
        <dbReference type="SAM" id="Phobius"/>
    </source>
</evidence>
<gene>
    <name evidence="8" type="ORF">EW026_g1306</name>
</gene>
<keyword evidence="3 5" id="KW-0808">Transferase</keyword>
<evidence type="ECO:0000313" key="9">
    <source>
        <dbReference type="Proteomes" id="UP000309038"/>
    </source>
</evidence>
<feature type="chain" id="PRO_5020253302" evidence="7">
    <location>
        <begin position="24"/>
        <end position="306"/>
    </location>
</feature>
<dbReference type="GO" id="GO:0016020">
    <property type="term" value="C:membrane"/>
    <property type="evidence" value="ECO:0007669"/>
    <property type="project" value="UniProtKB-SubCell"/>
</dbReference>
<name>A0A4S4KRZ8_9APHY</name>
<organism evidence="8 9">
    <name type="scientific">Hermanssonia centrifuga</name>
    <dbReference type="NCBI Taxonomy" id="98765"/>
    <lineage>
        <taxon>Eukaryota</taxon>
        <taxon>Fungi</taxon>
        <taxon>Dikarya</taxon>
        <taxon>Basidiomycota</taxon>
        <taxon>Agaricomycotina</taxon>
        <taxon>Agaricomycetes</taxon>
        <taxon>Polyporales</taxon>
        <taxon>Meruliaceae</taxon>
        <taxon>Hermanssonia</taxon>
    </lineage>
</organism>
<evidence type="ECO:0000256" key="2">
    <source>
        <dbReference type="ARBA" id="ARBA00010441"/>
    </source>
</evidence>
<proteinExistence type="inferred from homology"/>
<dbReference type="AlphaFoldDB" id="A0A4S4KRZ8"/>
<feature type="transmembrane region" description="Helical" evidence="6">
    <location>
        <begin position="205"/>
        <end position="224"/>
    </location>
</feature>
<keyword evidence="6" id="KW-0812">Transmembrane</keyword>
<evidence type="ECO:0000256" key="3">
    <source>
        <dbReference type="ARBA" id="ARBA00022679"/>
    </source>
</evidence>
<dbReference type="EMBL" id="SGPJ01000025">
    <property type="protein sequence ID" value="THH01376.1"/>
    <property type="molecule type" value="Genomic_DNA"/>
</dbReference>
<dbReference type="GO" id="GO:0008654">
    <property type="term" value="P:phospholipid biosynthetic process"/>
    <property type="evidence" value="ECO:0007669"/>
    <property type="project" value="InterPro"/>
</dbReference>
<accession>A0A4S4KRZ8</accession>
<evidence type="ECO:0000256" key="5">
    <source>
        <dbReference type="RuleBase" id="RU003750"/>
    </source>
</evidence>
<dbReference type="InterPro" id="IPR048254">
    <property type="entry name" value="CDP_ALCOHOL_P_TRANSF_CS"/>
</dbReference>
<dbReference type="InterPro" id="IPR000462">
    <property type="entry name" value="CDP-OH_P_trans"/>
</dbReference>
<dbReference type="Pfam" id="PF01066">
    <property type="entry name" value="CDP-OH_P_transf"/>
    <property type="match status" value="1"/>
</dbReference>
<feature type="signal peptide" evidence="7">
    <location>
        <begin position="1"/>
        <end position="23"/>
    </location>
</feature>
<comment type="caution">
    <text evidence="8">The sequence shown here is derived from an EMBL/GenBank/DDBJ whole genome shotgun (WGS) entry which is preliminary data.</text>
</comment>
<keyword evidence="4 6" id="KW-0472">Membrane</keyword>
<dbReference type="Gene3D" id="1.20.120.1760">
    <property type="match status" value="1"/>
</dbReference>
<dbReference type="InterPro" id="IPR043130">
    <property type="entry name" value="CDP-OH_PTrfase_TM_dom"/>
</dbReference>
<dbReference type="PANTHER" id="PTHR10414">
    <property type="entry name" value="ETHANOLAMINEPHOSPHOTRANSFERASE"/>
    <property type="match status" value="1"/>
</dbReference>
<reference evidence="8 9" key="1">
    <citation type="submission" date="2019-02" db="EMBL/GenBank/DDBJ databases">
        <title>Genome sequencing of the rare red list fungi Phlebia centrifuga.</title>
        <authorList>
            <person name="Buettner E."/>
            <person name="Kellner H."/>
        </authorList>
    </citation>
    <scope>NUCLEOTIDE SEQUENCE [LARGE SCALE GENOMIC DNA]</scope>
    <source>
        <strain evidence="8 9">DSM 108282</strain>
    </source>
</reference>
<keyword evidence="7" id="KW-0732">Signal</keyword>
<evidence type="ECO:0000256" key="1">
    <source>
        <dbReference type="ARBA" id="ARBA00004370"/>
    </source>
</evidence>
<feature type="transmembrane region" description="Helical" evidence="6">
    <location>
        <begin position="245"/>
        <end position="261"/>
    </location>
</feature>
<dbReference type="PANTHER" id="PTHR10414:SF37">
    <property type="entry name" value="BB IN A BOXCAR, ISOFORM C"/>
    <property type="match status" value="1"/>
</dbReference>